<keyword evidence="1" id="KW-0378">Hydrolase</keyword>
<evidence type="ECO:0000313" key="4">
    <source>
        <dbReference type="Proteomes" id="UP001299012"/>
    </source>
</evidence>
<dbReference type="InterPro" id="IPR001932">
    <property type="entry name" value="PPM-type_phosphatase-like_dom"/>
</dbReference>
<organism evidence="3 4">
    <name type="scientific">Streptomyces tricolor</name>
    <dbReference type="NCBI Taxonomy" id="68277"/>
    <lineage>
        <taxon>Bacteria</taxon>
        <taxon>Bacillati</taxon>
        <taxon>Actinomycetota</taxon>
        <taxon>Actinomycetes</taxon>
        <taxon>Kitasatosporales</taxon>
        <taxon>Streptomycetaceae</taxon>
        <taxon>Streptomyces</taxon>
        <taxon>Streptomyces violaceoruber group</taxon>
    </lineage>
</organism>
<gene>
    <name evidence="3" type="ORF">L0F81_11735</name>
</gene>
<comment type="caution">
    <text evidence="3">The sequence shown here is derived from an EMBL/GenBank/DDBJ whole genome shotgun (WGS) entry which is preliminary data.</text>
</comment>
<dbReference type="PANTHER" id="PTHR43156">
    <property type="entry name" value="STAGE II SPORULATION PROTEIN E-RELATED"/>
    <property type="match status" value="1"/>
</dbReference>
<evidence type="ECO:0000256" key="1">
    <source>
        <dbReference type="ARBA" id="ARBA00022801"/>
    </source>
</evidence>
<evidence type="ECO:0000259" key="2">
    <source>
        <dbReference type="Pfam" id="PF07228"/>
    </source>
</evidence>
<dbReference type="InterPro" id="IPR036457">
    <property type="entry name" value="PPM-type-like_dom_sf"/>
</dbReference>
<dbReference type="InterPro" id="IPR052016">
    <property type="entry name" value="Bact_Sigma-Reg"/>
</dbReference>
<evidence type="ECO:0000313" key="3">
    <source>
        <dbReference type="EMBL" id="MCG0063945.1"/>
    </source>
</evidence>
<dbReference type="Gene3D" id="3.60.40.10">
    <property type="entry name" value="PPM-type phosphatase domain"/>
    <property type="match status" value="1"/>
</dbReference>
<dbReference type="RefSeq" id="WP_158103166.1">
    <property type="nucleotide sequence ID" value="NZ_JAKKZF010000033.1"/>
</dbReference>
<name>A0ABS9JEJ0_9ACTN</name>
<dbReference type="Proteomes" id="UP001299012">
    <property type="component" value="Unassembled WGS sequence"/>
</dbReference>
<reference evidence="3 4" key="1">
    <citation type="submission" date="2022-01" db="EMBL/GenBank/DDBJ databases">
        <title>Draft Genome Sequences of Seven Type Strains of the Genus Streptomyces.</title>
        <authorList>
            <person name="Aziz S."/>
            <person name="Coretto E."/>
            <person name="Chronakova A."/>
            <person name="Sproer C."/>
            <person name="Huber K."/>
            <person name="Nouioui I."/>
            <person name="Gross H."/>
        </authorList>
    </citation>
    <scope>NUCLEOTIDE SEQUENCE [LARGE SCALE GENOMIC DNA]</scope>
    <source>
        <strain evidence="3 4">DSM 41685</strain>
    </source>
</reference>
<dbReference type="Pfam" id="PF07228">
    <property type="entry name" value="SpoIIE"/>
    <property type="match status" value="1"/>
</dbReference>
<accession>A0ABS9JEJ0</accession>
<protein>
    <submittedName>
        <fullName evidence="3">SpoIIE family protein phosphatase</fullName>
    </submittedName>
</protein>
<keyword evidence="4" id="KW-1185">Reference proteome</keyword>
<dbReference type="PANTHER" id="PTHR43156:SF2">
    <property type="entry name" value="STAGE II SPORULATION PROTEIN E"/>
    <property type="match status" value="1"/>
</dbReference>
<feature type="domain" description="PPM-type phosphatase" evidence="2">
    <location>
        <begin position="32"/>
        <end position="63"/>
    </location>
</feature>
<proteinExistence type="predicted"/>
<sequence>MPGCEAAASCAPGNGLLSVGGEWYDVYDIEAEHIGLSIGDVAGHGLREATLMAQITAALRNTSPAAAPVPPPSWRN</sequence>
<dbReference type="EMBL" id="JAKKZF010000033">
    <property type="protein sequence ID" value="MCG0063945.1"/>
    <property type="molecule type" value="Genomic_DNA"/>
</dbReference>